<feature type="compositionally biased region" description="Polar residues" evidence="1">
    <location>
        <begin position="89"/>
        <end position="119"/>
    </location>
</feature>
<dbReference type="AlphaFoldDB" id="A0A8S9X7Z8"/>
<dbReference type="EMBL" id="WIXP02000010">
    <property type="protein sequence ID" value="KAF6204196.1"/>
    <property type="molecule type" value="Genomic_DNA"/>
</dbReference>
<accession>A0A8S9X7Z8</accession>
<reference evidence="2" key="1">
    <citation type="journal article" date="2021" name="Mol. Ecol. Resour.">
        <title>Apolygus lucorum genome provides insights into omnivorousness and mesophyll feeding.</title>
        <authorList>
            <person name="Liu Y."/>
            <person name="Liu H."/>
            <person name="Wang H."/>
            <person name="Huang T."/>
            <person name="Liu B."/>
            <person name="Yang B."/>
            <person name="Yin L."/>
            <person name="Li B."/>
            <person name="Zhang Y."/>
            <person name="Zhang S."/>
            <person name="Jiang F."/>
            <person name="Zhang X."/>
            <person name="Ren Y."/>
            <person name="Wang B."/>
            <person name="Wang S."/>
            <person name="Lu Y."/>
            <person name="Wu K."/>
            <person name="Fan W."/>
            <person name="Wang G."/>
        </authorList>
    </citation>
    <scope>NUCLEOTIDE SEQUENCE</scope>
    <source>
        <strain evidence="2">12Hb</strain>
    </source>
</reference>
<dbReference type="Proteomes" id="UP000466442">
    <property type="component" value="Unassembled WGS sequence"/>
</dbReference>
<gene>
    <name evidence="2" type="ORF">GE061_002536</name>
</gene>
<evidence type="ECO:0000313" key="3">
    <source>
        <dbReference type="Proteomes" id="UP000466442"/>
    </source>
</evidence>
<feature type="region of interest" description="Disordered" evidence="1">
    <location>
        <begin position="37"/>
        <end position="143"/>
    </location>
</feature>
<name>A0A8S9X7Z8_APOLU</name>
<protein>
    <submittedName>
        <fullName evidence="2">Uncharacterized protein</fullName>
    </submittedName>
</protein>
<keyword evidence="3" id="KW-1185">Reference proteome</keyword>
<comment type="caution">
    <text evidence="2">The sequence shown here is derived from an EMBL/GenBank/DDBJ whole genome shotgun (WGS) entry which is preliminary data.</text>
</comment>
<evidence type="ECO:0000313" key="2">
    <source>
        <dbReference type="EMBL" id="KAF6204196.1"/>
    </source>
</evidence>
<organism evidence="2 3">
    <name type="scientific">Apolygus lucorum</name>
    <name type="common">Small green plant bug</name>
    <name type="synonym">Lygocoris lucorum</name>
    <dbReference type="NCBI Taxonomy" id="248454"/>
    <lineage>
        <taxon>Eukaryota</taxon>
        <taxon>Metazoa</taxon>
        <taxon>Ecdysozoa</taxon>
        <taxon>Arthropoda</taxon>
        <taxon>Hexapoda</taxon>
        <taxon>Insecta</taxon>
        <taxon>Pterygota</taxon>
        <taxon>Neoptera</taxon>
        <taxon>Paraneoptera</taxon>
        <taxon>Hemiptera</taxon>
        <taxon>Heteroptera</taxon>
        <taxon>Panheteroptera</taxon>
        <taxon>Cimicomorpha</taxon>
        <taxon>Miridae</taxon>
        <taxon>Mirini</taxon>
        <taxon>Apolygus</taxon>
    </lineage>
</organism>
<proteinExistence type="predicted"/>
<sequence length="143" mass="16259">MFRLMRIILRDIQSLTYLVHMLWRKIKNSNRAICFGEAQPEITGHQEDTEASLPDVTHDENKPEQPTAEEHLELHPEHADDDNVEASHSGVTDQEQQQTTTSPDQQGVSHASDLTSGQQVEEETKPTAPEHMNQLKPNQNNQM</sequence>
<feature type="compositionally biased region" description="Basic and acidic residues" evidence="1">
    <location>
        <begin position="56"/>
        <end position="78"/>
    </location>
</feature>
<evidence type="ECO:0000256" key="1">
    <source>
        <dbReference type="SAM" id="MobiDB-lite"/>
    </source>
</evidence>